<dbReference type="InterPro" id="IPR045180">
    <property type="entry name" value="La_dom_prot"/>
</dbReference>
<comment type="subcellular location">
    <subcellularLocation>
        <location evidence="2">Nucleus</location>
    </subcellularLocation>
</comment>
<organism evidence="9 10">
    <name type="scientific">Platanthera zijinensis</name>
    <dbReference type="NCBI Taxonomy" id="2320716"/>
    <lineage>
        <taxon>Eukaryota</taxon>
        <taxon>Viridiplantae</taxon>
        <taxon>Streptophyta</taxon>
        <taxon>Embryophyta</taxon>
        <taxon>Tracheophyta</taxon>
        <taxon>Spermatophyta</taxon>
        <taxon>Magnoliopsida</taxon>
        <taxon>Liliopsida</taxon>
        <taxon>Asparagales</taxon>
        <taxon>Orchidaceae</taxon>
        <taxon>Orchidoideae</taxon>
        <taxon>Orchideae</taxon>
        <taxon>Orchidinae</taxon>
        <taxon>Platanthera</taxon>
    </lineage>
</organism>
<dbReference type="GO" id="GO:1990904">
    <property type="term" value="C:ribonucleoprotein complex"/>
    <property type="evidence" value="ECO:0007669"/>
    <property type="project" value="InterPro"/>
</dbReference>
<feature type="domain" description="HTH La-type RNA-binding" evidence="8">
    <location>
        <begin position="59"/>
        <end position="150"/>
    </location>
</feature>
<dbReference type="InterPro" id="IPR002344">
    <property type="entry name" value="Lupus_La"/>
</dbReference>
<protein>
    <recommendedName>
        <fullName evidence="11">La-related protein 6A</fullName>
    </recommendedName>
</protein>
<feature type="domain" description="RRM" evidence="7">
    <location>
        <begin position="157"/>
        <end position="248"/>
    </location>
</feature>
<evidence type="ECO:0000259" key="8">
    <source>
        <dbReference type="PROSITE" id="PS50961"/>
    </source>
</evidence>
<name>A0AAP0G1B9_9ASPA</name>
<evidence type="ECO:0000256" key="6">
    <source>
        <dbReference type="SAM" id="MobiDB-lite"/>
    </source>
</evidence>
<dbReference type="GO" id="GO:0003729">
    <property type="term" value="F:mRNA binding"/>
    <property type="evidence" value="ECO:0007669"/>
    <property type="project" value="TreeGrafter"/>
</dbReference>
<dbReference type="PROSITE" id="PS50961">
    <property type="entry name" value="HTH_LA"/>
    <property type="match status" value="1"/>
</dbReference>
<evidence type="ECO:0000259" key="7">
    <source>
        <dbReference type="PROSITE" id="PS50102"/>
    </source>
</evidence>
<dbReference type="InterPro" id="IPR035979">
    <property type="entry name" value="RBD_domain_sf"/>
</dbReference>
<evidence type="ECO:0008006" key="11">
    <source>
        <dbReference type="Google" id="ProtNLM"/>
    </source>
</evidence>
<dbReference type="GO" id="GO:0005634">
    <property type="term" value="C:nucleus"/>
    <property type="evidence" value="ECO:0007669"/>
    <property type="project" value="UniProtKB-SubCell"/>
</dbReference>
<dbReference type="Pfam" id="PF05383">
    <property type="entry name" value="La"/>
    <property type="match status" value="1"/>
</dbReference>
<dbReference type="PROSITE" id="PS50102">
    <property type="entry name" value="RRM"/>
    <property type="match status" value="1"/>
</dbReference>
<keyword evidence="4" id="KW-0539">Nucleus</keyword>
<dbReference type="InterPro" id="IPR006630">
    <property type="entry name" value="La_HTH"/>
</dbReference>
<feature type="compositionally biased region" description="Basic residues" evidence="6">
    <location>
        <begin position="259"/>
        <end position="274"/>
    </location>
</feature>
<dbReference type="PANTHER" id="PTHR22792:SF159">
    <property type="entry name" value="LA-RELATED PROTEIN 1B-RELATED"/>
    <property type="match status" value="1"/>
</dbReference>
<comment type="caution">
    <text evidence="9">The sequence shown here is derived from an EMBL/GenBank/DDBJ whole genome shotgun (WGS) entry which is preliminary data.</text>
</comment>
<proteinExistence type="predicted"/>
<dbReference type="GO" id="GO:0006396">
    <property type="term" value="P:RNA processing"/>
    <property type="evidence" value="ECO:0007669"/>
    <property type="project" value="InterPro"/>
</dbReference>
<gene>
    <name evidence="9" type="ORF">KSP39_PZI015490</name>
</gene>
<dbReference type="Gene3D" id="1.10.10.10">
    <property type="entry name" value="Winged helix-like DNA-binding domain superfamily/Winged helix DNA-binding domain"/>
    <property type="match status" value="1"/>
</dbReference>
<dbReference type="SMART" id="SM00360">
    <property type="entry name" value="RRM"/>
    <property type="match status" value="1"/>
</dbReference>
<feature type="region of interest" description="Disordered" evidence="6">
    <location>
        <begin position="246"/>
        <end position="331"/>
    </location>
</feature>
<reference evidence="9 10" key="1">
    <citation type="journal article" date="2022" name="Nat. Plants">
        <title>Genomes of leafy and leafless Platanthera orchids illuminate the evolution of mycoheterotrophy.</title>
        <authorList>
            <person name="Li M.H."/>
            <person name="Liu K.W."/>
            <person name="Li Z."/>
            <person name="Lu H.C."/>
            <person name="Ye Q.L."/>
            <person name="Zhang D."/>
            <person name="Wang J.Y."/>
            <person name="Li Y.F."/>
            <person name="Zhong Z.M."/>
            <person name="Liu X."/>
            <person name="Yu X."/>
            <person name="Liu D.K."/>
            <person name="Tu X.D."/>
            <person name="Liu B."/>
            <person name="Hao Y."/>
            <person name="Liao X.Y."/>
            <person name="Jiang Y.T."/>
            <person name="Sun W.H."/>
            <person name="Chen J."/>
            <person name="Chen Y.Q."/>
            <person name="Ai Y."/>
            <person name="Zhai J.W."/>
            <person name="Wu S.S."/>
            <person name="Zhou Z."/>
            <person name="Hsiao Y.Y."/>
            <person name="Wu W.L."/>
            <person name="Chen Y.Y."/>
            <person name="Lin Y.F."/>
            <person name="Hsu J.L."/>
            <person name="Li C.Y."/>
            <person name="Wang Z.W."/>
            <person name="Zhao X."/>
            <person name="Zhong W.Y."/>
            <person name="Ma X.K."/>
            <person name="Ma L."/>
            <person name="Huang J."/>
            <person name="Chen G.Z."/>
            <person name="Huang M.Z."/>
            <person name="Huang L."/>
            <person name="Peng D.H."/>
            <person name="Luo Y.B."/>
            <person name="Zou S.Q."/>
            <person name="Chen S.P."/>
            <person name="Lan S."/>
            <person name="Tsai W.C."/>
            <person name="Van de Peer Y."/>
            <person name="Liu Z.J."/>
        </authorList>
    </citation>
    <scope>NUCLEOTIDE SEQUENCE [LARGE SCALE GENOMIC DNA]</scope>
    <source>
        <strain evidence="9">Lor287</strain>
    </source>
</reference>
<dbReference type="EMBL" id="JBBWWQ010000013">
    <property type="protein sequence ID" value="KAK8933480.1"/>
    <property type="molecule type" value="Genomic_DNA"/>
</dbReference>
<evidence type="ECO:0000256" key="5">
    <source>
        <dbReference type="PROSITE-ProRule" id="PRU00332"/>
    </source>
</evidence>
<evidence type="ECO:0000313" key="10">
    <source>
        <dbReference type="Proteomes" id="UP001418222"/>
    </source>
</evidence>
<dbReference type="InterPro" id="IPR000504">
    <property type="entry name" value="RRM_dom"/>
</dbReference>
<feature type="region of interest" description="Disordered" evidence="6">
    <location>
        <begin position="1"/>
        <end position="46"/>
    </location>
</feature>
<sequence>MEIQERAPSPPPPPAADHSAAGDQPLGVAKYDDRIEDSGPTVEGSPSAKVIAVLPSDAASLRDDLFDAIVRQVEYYFSDANLPNDKFLLKQMAKDKEGFVPVPVIASFKKMKKLSKDLSIIEAALRTSSLIVFSSDGNKVKMLHPLPLPEIRDIDQQTVLVENLPKDHSEDNIWRIFGTVGHIVAVTVCDPHSEEALATLKKPDLAISSKLHALIEYDTVEAAERAVSALNDDDNWSGMRVQLLSKRKEEKLGNGGGKGGRKRNKSRGKGHHYHFANGQGYQPKPTCGQGHGSIPSGCSAEGGITSKPIPGPKMPDGTRGFTMGRGRSIAT</sequence>
<dbReference type="Gene3D" id="3.30.70.330">
    <property type="match status" value="1"/>
</dbReference>
<dbReference type="FunFam" id="1.10.10.10:FF:000158">
    <property type="entry name" value="La ribonucleoprotein domain family member 7"/>
    <property type="match status" value="1"/>
</dbReference>
<dbReference type="CDD" id="cd12288">
    <property type="entry name" value="RRM_La_like_plant"/>
    <property type="match status" value="1"/>
</dbReference>
<evidence type="ECO:0000256" key="1">
    <source>
        <dbReference type="ARBA" id="ARBA00002339"/>
    </source>
</evidence>
<keyword evidence="10" id="KW-1185">Reference proteome</keyword>
<accession>A0AAP0G1B9</accession>
<evidence type="ECO:0000313" key="9">
    <source>
        <dbReference type="EMBL" id="KAK8933480.1"/>
    </source>
</evidence>
<dbReference type="InterPro" id="IPR034878">
    <property type="entry name" value="La-rel_plant_RRM"/>
</dbReference>
<dbReference type="InterPro" id="IPR036390">
    <property type="entry name" value="WH_DNA-bd_sf"/>
</dbReference>
<evidence type="ECO:0000256" key="3">
    <source>
        <dbReference type="ARBA" id="ARBA00022884"/>
    </source>
</evidence>
<dbReference type="AlphaFoldDB" id="A0AAP0G1B9"/>
<dbReference type="SMART" id="SM00715">
    <property type="entry name" value="LA"/>
    <property type="match status" value="1"/>
</dbReference>
<evidence type="ECO:0000256" key="4">
    <source>
        <dbReference type="ARBA" id="ARBA00023242"/>
    </source>
</evidence>
<dbReference type="SUPFAM" id="SSF46785">
    <property type="entry name" value="Winged helix' DNA-binding domain"/>
    <property type="match status" value="1"/>
</dbReference>
<dbReference type="SUPFAM" id="SSF54928">
    <property type="entry name" value="RNA-binding domain, RBD"/>
    <property type="match status" value="1"/>
</dbReference>
<dbReference type="Proteomes" id="UP001418222">
    <property type="component" value="Unassembled WGS sequence"/>
</dbReference>
<evidence type="ECO:0000256" key="2">
    <source>
        <dbReference type="ARBA" id="ARBA00004123"/>
    </source>
</evidence>
<dbReference type="PRINTS" id="PR00302">
    <property type="entry name" value="LUPUSLA"/>
</dbReference>
<dbReference type="InterPro" id="IPR012677">
    <property type="entry name" value="Nucleotide-bd_a/b_plait_sf"/>
</dbReference>
<comment type="function">
    <text evidence="1">Transcriptional regulator.</text>
</comment>
<keyword evidence="3 5" id="KW-0694">RNA-binding</keyword>
<dbReference type="InterPro" id="IPR036388">
    <property type="entry name" value="WH-like_DNA-bd_sf"/>
</dbReference>
<dbReference type="PANTHER" id="PTHR22792">
    <property type="entry name" value="LUPUS LA PROTEIN-RELATED"/>
    <property type="match status" value="1"/>
</dbReference>